<dbReference type="InterPro" id="IPR023298">
    <property type="entry name" value="ATPase_P-typ_TM_dom_sf"/>
</dbReference>
<dbReference type="InterPro" id="IPR001757">
    <property type="entry name" value="P_typ_ATPase"/>
</dbReference>
<dbReference type="InterPro" id="IPR006068">
    <property type="entry name" value="ATPase_P-typ_cation-transptr_C"/>
</dbReference>
<name>A0A6G3MEG9_HENSL</name>
<dbReference type="GO" id="GO:0046872">
    <property type="term" value="F:metal ion binding"/>
    <property type="evidence" value="ECO:0007669"/>
    <property type="project" value="UniProtKB-KW"/>
</dbReference>
<feature type="transmembrane region" description="Helical" evidence="7">
    <location>
        <begin position="274"/>
        <end position="296"/>
    </location>
</feature>
<evidence type="ECO:0000256" key="4">
    <source>
        <dbReference type="ARBA" id="ARBA00022842"/>
    </source>
</evidence>
<evidence type="ECO:0000256" key="3">
    <source>
        <dbReference type="ARBA" id="ARBA00022723"/>
    </source>
</evidence>
<organism evidence="9">
    <name type="scientific">Henneguya salminicola</name>
    <name type="common">Myxosporean</name>
    <dbReference type="NCBI Taxonomy" id="69463"/>
    <lineage>
        <taxon>Eukaryota</taxon>
        <taxon>Metazoa</taxon>
        <taxon>Cnidaria</taxon>
        <taxon>Myxozoa</taxon>
        <taxon>Myxosporea</taxon>
        <taxon>Bivalvulida</taxon>
        <taxon>Platysporina</taxon>
        <taxon>Myxobolidae</taxon>
        <taxon>Henneguya</taxon>
    </lineage>
</organism>
<dbReference type="Gene3D" id="1.20.1110.10">
    <property type="entry name" value="Calcium-transporting ATPase, transmembrane domain"/>
    <property type="match status" value="1"/>
</dbReference>
<keyword evidence="4" id="KW-0460">Magnesium</keyword>
<dbReference type="Gene3D" id="3.40.1110.10">
    <property type="entry name" value="Calcium-transporting ATPase, cytoplasmic domain N"/>
    <property type="match status" value="1"/>
</dbReference>
<dbReference type="InterPro" id="IPR023299">
    <property type="entry name" value="ATPase_P-typ_cyto_dom_N"/>
</dbReference>
<dbReference type="GO" id="GO:0051480">
    <property type="term" value="P:regulation of cytosolic calcium ion concentration"/>
    <property type="evidence" value="ECO:0007669"/>
    <property type="project" value="TreeGrafter"/>
</dbReference>
<accession>A0A6G3MEG9</accession>
<dbReference type="AlphaFoldDB" id="A0A6G3MEG9"/>
<dbReference type="PANTHER" id="PTHR24093:SF369">
    <property type="entry name" value="CALCIUM-TRANSPORTING ATPASE"/>
    <property type="match status" value="1"/>
</dbReference>
<feature type="transmembrane region" description="Helical" evidence="7">
    <location>
        <begin position="461"/>
        <end position="484"/>
    </location>
</feature>
<dbReference type="Pfam" id="PF00689">
    <property type="entry name" value="Cation_ATPase_C"/>
    <property type="match status" value="1"/>
</dbReference>
<proteinExistence type="predicted"/>
<comment type="subcellular location">
    <subcellularLocation>
        <location evidence="1">Endomembrane system</location>
        <topology evidence="1">Multi-pass membrane protein</topology>
    </subcellularLocation>
</comment>
<keyword evidence="5 7" id="KW-1133">Transmembrane helix</keyword>
<evidence type="ECO:0000256" key="6">
    <source>
        <dbReference type="ARBA" id="ARBA00023136"/>
    </source>
</evidence>
<dbReference type="GO" id="GO:0005388">
    <property type="term" value="F:P-type calcium transporter activity"/>
    <property type="evidence" value="ECO:0007669"/>
    <property type="project" value="TreeGrafter"/>
</dbReference>
<keyword evidence="2 7" id="KW-0812">Transmembrane</keyword>
<protein>
    <submittedName>
        <fullName evidence="9">Plasma membrane calcium-transporting ATPase 3 (Trinotate prediction)</fullName>
    </submittedName>
</protein>
<reference evidence="9" key="1">
    <citation type="submission" date="2018-11" db="EMBL/GenBank/DDBJ databases">
        <title>Henneguya salminicola genome and transcriptome.</title>
        <authorList>
            <person name="Yahalomi D."/>
            <person name="Atkinson S.D."/>
            <person name="Neuhof M."/>
            <person name="Chang E.S."/>
            <person name="Philippe H."/>
            <person name="Cartwright P."/>
            <person name="Bartholomew J.L."/>
            <person name="Huchon D."/>
        </authorList>
    </citation>
    <scope>NUCLEOTIDE SEQUENCE</scope>
    <source>
        <strain evidence="9">Hz1</strain>
        <tissue evidence="9">Whole</tissue>
    </source>
</reference>
<dbReference type="SUPFAM" id="SSF81660">
    <property type="entry name" value="Metal cation-transporting ATPase, ATP-binding domain N"/>
    <property type="match status" value="1"/>
</dbReference>
<dbReference type="SUPFAM" id="SSF81665">
    <property type="entry name" value="Calcium ATPase, transmembrane domain M"/>
    <property type="match status" value="1"/>
</dbReference>
<feature type="transmembrane region" description="Helical" evidence="7">
    <location>
        <begin position="343"/>
        <end position="370"/>
    </location>
</feature>
<evidence type="ECO:0000256" key="5">
    <source>
        <dbReference type="ARBA" id="ARBA00022989"/>
    </source>
</evidence>
<feature type="domain" description="Cation-transporting P-type ATPase C-terminal" evidence="8">
    <location>
        <begin position="295"/>
        <end position="479"/>
    </location>
</feature>
<evidence type="ECO:0000256" key="1">
    <source>
        <dbReference type="ARBA" id="ARBA00004127"/>
    </source>
</evidence>
<keyword evidence="6 7" id="KW-0472">Membrane</keyword>
<dbReference type="PRINTS" id="PR00119">
    <property type="entry name" value="CATATPASE"/>
</dbReference>
<dbReference type="Pfam" id="PF13246">
    <property type="entry name" value="Cation_ATPase"/>
    <property type="match status" value="1"/>
</dbReference>
<dbReference type="Pfam" id="PF08282">
    <property type="entry name" value="Hydrolase_3"/>
    <property type="match status" value="1"/>
</dbReference>
<dbReference type="InterPro" id="IPR023214">
    <property type="entry name" value="HAD_sf"/>
</dbReference>
<evidence type="ECO:0000256" key="2">
    <source>
        <dbReference type="ARBA" id="ARBA00022692"/>
    </source>
</evidence>
<dbReference type="GO" id="GO:0016887">
    <property type="term" value="F:ATP hydrolysis activity"/>
    <property type="evidence" value="ECO:0007669"/>
    <property type="project" value="InterPro"/>
</dbReference>
<dbReference type="GO" id="GO:0005886">
    <property type="term" value="C:plasma membrane"/>
    <property type="evidence" value="ECO:0007669"/>
    <property type="project" value="TreeGrafter"/>
</dbReference>
<dbReference type="Gene3D" id="3.40.50.1000">
    <property type="entry name" value="HAD superfamily/HAD-like"/>
    <property type="match status" value="1"/>
</dbReference>
<dbReference type="PANTHER" id="PTHR24093">
    <property type="entry name" value="CATION TRANSPORTING ATPASE"/>
    <property type="match status" value="1"/>
</dbReference>
<dbReference type="GO" id="GO:0012505">
    <property type="term" value="C:endomembrane system"/>
    <property type="evidence" value="ECO:0007669"/>
    <property type="project" value="UniProtKB-SubCell"/>
</dbReference>
<evidence type="ECO:0000259" key="8">
    <source>
        <dbReference type="Pfam" id="PF00689"/>
    </source>
</evidence>
<evidence type="ECO:0000313" key="9">
    <source>
        <dbReference type="EMBL" id="NDJ92373.1"/>
    </source>
</evidence>
<feature type="transmembrane region" description="Helical" evidence="7">
    <location>
        <begin position="429"/>
        <end position="449"/>
    </location>
</feature>
<dbReference type="GO" id="GO:0005524">
    <property type="term" value="F:ATP binding"/>
    <property type="evidence" value="ECO:0007669"/>
    <property type="project" value="InterPro"/>
</dbReference>
<dbReference type="SUPFAM" id="SSF56784">
    <property type="entry name" value="HAD-like"/>
    <property type="match status" value="1"/>
</dbReference>
<feature type="transmembrane region" description="Helical" evidence="7">
    <location>
        <begin position="390"/>
        <end position="409"/>
    </location>
</feature>
<dbReference type="EMBL" id="GHBP01000569">
    <property type="protein sequence ID" value="NDJ92373.1"/>
    <property type="molecule type" value="Transcribed_RNA"/>
</dbReference>
<evidence type="ECO:0000256" key="7">
    <source>
        <dbReference type="SAM" id="Phobius"/>
    </source>
</evidence>
<dbReference type="NCBIfam" id="TIGR01494">
    <property type="entry name" value="ATPase_P-type"/>
    <property type="match status" value="1"/>
</dbReference>
<sequence>MCVVVDIGDNKVRVLVKGAPDVLLCKCAKEFSKFAGEIEEISSLSLINIKKSISDMACDSLRTILLAFKDIPRPDSDENLTEQILVCDLILLTVVGIEDPVRPGVPDAIICCNRAGIVVRMVTGDNIVTAKSIAKKAGIIQNEEKELILDSQKFNQLIHDKNGNFNQDLFDKVWPKLKVLARSTPRDKYILVNGIVNTNLPNKQIVAVTGDGTNDAPALKRADVGFAMGIAGTDVAKEACDIIITDDNFLSIVKAIIWGRNVYDSISKFIQFQLTVNFVAILTSILTTAIYGTTLFHPAQFLWINLIMDTLASLALATENPTDDLLNRKPYSRDRSLLSKNMVVFIALHGIFQLTIIIIVIFAGPILFSFDNAFPLGDYLKKNNLSDMDTQHITFIFNIFVFMTLFNEINATKIHAERNVFRGNFKNKIFVSVIIITLILQFCIVQFTYTFFHVKPLNFELWMWSLFFGFSELIYHQIVVLTLIKMIVIPKKYRIQKGISSAIIISEEITQFDARVVWIRGFKKLQQEVILFLSKFLVTSH</sequence>
<dbReference type="InterPro" id="IPR036412">
    <property type="entry name" value="HAD-like_sf"/>
</dbReference>
<keyword evidence="3" id="KW-0479">Metal-binding</keyword>